<dbReference type="EMBL" id="JAAGWF010000033">
    <property type="protein sequence ID" value="NEK60666.1"/>
    <property type="molecule type" value="Genomic_DNA"/>
</dbReference>
<reference evidence="3 4" key="1">
    <citation type="submission" date="2020-02" db="EMBL/GenBank/DDBJ databases">
        <title>Geodermatophilus sabuli CPCC 205279 I12A-02694.</title>
        <authorList>
            <person name="Jiang Z."/>
        </authorList>
    </citation>
    <scope>NUCLEOTIDE SEQUENCE [LARGE SCALE GENOMIC DNA]</scope>
    <source>
        <strain evidence="3 4">I12A-02694</strain>
    </source>
</reference>
<organism evidence="3 4">
    <name type="scientific">Geodermatophilus sabuli</name>
    <dbReference type="NCBI Taxonomy" id="1564158"/>
    <lineage>
        <taxon>Bacteria</taxon>
        <taxon>Bacillati</taxon>
        <taxon>Actinomycetota</taxon>
        <taxon>Actinomycetes</taxon>
        <taxon>Geodermatophilales</taxon>
        <taxon>Geodermatophilaceae</taxon>
        <taxon>Geodermatophilus</taxon>
    </lineage>
</organism>
<dbReference type="SUPFAM" id="SSF49265">
    <property type="entry name" value="Fibronectin type III"/>
    <property type="match status" value="1"/>
</dbReference>
<evidence type="ECO:0000313" key="3">
    <source>
        <dbReference type="EMBL" id="NEK60666.1"/>
    </source>
</evidence>
<dbReference type="InterPro" id="IPR036116">
    <property type="entry name" value="FN3_sf"/>
</dbReference>
<keyword evidence="4" id="KW-1185">Reference proteome</keyword>
<sequence length="205" mass="21468">MTTTRRVLALTTLTLALVLGTGVAANATFDTTRTLPQSSVQTMKVAPPTNLAVSAPCTVTTTRYTTSTTRAADGTVVSGPTTSAPSYSYAATSTPVTSNSSTTAPPTLNDDGTTTTVTTTESQRTSMAPRVTWTASTTTRGVTGYVLSVPNMGQGPMSFQVGNVTTFSTDPLWIDQNYTIPVSAVTTTAYRWTSTATTVFFRTCV</sequence>
<comment type="caution">
    <text evidence="3">The sequence shown here is derived from an EMBL/GenBank/DDBJ whole genome shotgun (WGS) entry which is preliminary data.</text>
</comment>
<protein>
    <recommendedName>
        <fullName evidence="5">Ig-like domain-containing protein</fullName>
    </recommendedName>
</protein>
<keyword evidence="2" id="KW-0732">Signal</keyword>
<feature type="chain" id="PRO_5029821574" description="Ig-like domain-containing protein" evidence="2">
    <location>
        <begin position="25"/>
        <end position="205"/>
    </location>
</feature>
<dbReference type="RefSeq" id="WP_163484460.1">
    <property type="nucleotide sequence ID" value="NZ_JAAGWF010000033.1"/>
</dbReference>
<gene>
    <name evidence="3" type="ORF">GCU56_22680</name>
</gene>
<evidence type="ECO:0000256" key="1">
    <source>
        <dbReference type="SAM" id="MobiDB-lite"/>
    </source>
</evidence>
<evidence type="ECO:0008006" key="5">
    <source>
        <dbReference type="Google" id="ProtNLM"/>
    </source>
</evidence>
<evidence type="ECO:0000256" key="2">
    <source>
        <dbReference type="SAM" id="SignalP"/>
    </source>
</evidence>
<name>A0A7K3W747_9ACTN</name>
<accession>A0A7K3W747</accession>
<feature type="compositionally biased region" description="Low complexity" evidence="1">
    <location>
        <begin position="80"/>
        <end position="116"/>
    </location>
</feature>
<dbReference type="Proteomes" id="UP000470246">
    <property type="component" value="Unassembled WGS sequence"/>
</dbReference>
<evidence type="ECO:0000313" key="4">
    <source>
        <dbReference type="Proteomes" id="UP000470246"/>
    </source>
</evidence>
<feature type="signal peptide" evidence="2">
    <location>
        <begin position="1"/>
        <end position="24"/>
    </location>
</feature>
<proteinExistence type="predicted"/>
<feature type="region of interest" description="Disordered" evidence="1">
    <location>
        <begin position="74"/>
        <end position="116"/>
    </location>
</feature>
<dbReference type="AlphaFoldDB" id="A0A7K3W747"/>